<dbReference type="GO" id="GO:0048437">
    <property type="term" value="P:floral organ development"/>
    <property type="evidence" value="ECO:0007669"/>
    <property type="project" value="TreeGrafter"/>
</dbReference>
<accession>A0A5A7TD90</accession>
<dbReference type="PANTHER" id="PTHR46400:SF5">
    <property type="entry name" value="RING-TYPE DOMAIN-CONTAINING PROTEIN"/>
    <property type="match status" value="1"/>
</dbReference>
<dbReference type="GO" id="GO:0046621">
    <property type="term" value="P:negative regulation of organ growth"/>
    <property type="evidence" value="ECO:0007669"/>
    <property type="project" value="InterPro"/>
</dbReference>
<dbReference type="STRING" id="1194695.A0A5A7TD90"/>
<dbReference type="EMBL" id="SSTE01016659">
    <property type="protein sequence ID" value="KAA0041404.1"/>
    <property type="molecule type" value="Genomic_DNA"/>
</dbReference>
<proteinExistence type="predicted"/>
<sequence length="273" mass="31035">MSDLLTVNLASRSPKLCNLRLAGEKLELSKMSWNSNIEVHCMNNGYPYSTASFMEYFEGLTYDHVNFIFSGASHSQDTVCPSTNSSYYKFGNSDLWSTSYFDAQLFEVQDHESAIYEHRRPLSTVQNEQSLGNSVWEENANPNMSGNSMECPRRHSNYHEYQTIWQDIVDPDNMTYEWLFIIMDIANCNVIIRPVTKKSCCCVAKPVAITANRLKFGSRLGVGRFLAKVQRIEMMAQVNLIVYSAFLVVGTLRPNFLSLNLLPWSALPVDAAF</sequence>
<comment type="caution">
    <text evidence="1">The sequence shown here is derived from an EMBL/GenBank/DDBJ whole genome shotgun (WGS) entry which is preliminary data.</text>
</comment>
<dbReference type="InterPro" id="IPR033276">
    <property type="entry name" value="BB"/>
</dbReference>
<dbReference type="AlphaFoldDB" id="A0A5A7TD90"/>
<organism evidence="1 2">
    <name type="scientific">Cucumis melo var. makuwa</name>
    <name type="common">Oriental melon</name>
    <dbReference type="NCBI Taxonomy" id="1194695"/>
    <lineage>
        <taxon>Eukaryota</taxon>
        <taxon>Viridiplantae</taxon>
        <taxon>Streptophyta</taxon>
        <taxon>Embryophyta</taxon>
        <taxon>Tracheophyta</taxon>
        <taxon>Spermatophyta</taxon>
        <taxon>Magnoliopsida</taxon>
        <taxon>eudicotyledons</taxon>
        <taxon>Gunneridae</taxon>
        <taxon>Pentapetalae</taxon>
        <taxon>rosids</taxon>
        <taxon>fabids</taxon>
        <taxon>Cucurbitales</taxon>
        <taxon>Cucurbitaceae</taxon>
        <taxon>Benincaseae</taxon>
        <taxon>Cucumis</taxon>
    </lineage>
</organism>
<dbReference type="GO" id="GO:0004842">
    <property type="term" value="F:ubiquitin-protein transferase activity"/>
    <property type="evidence" value="ECO:0007669"/>
    <property type="project" value="InterPro"/>
</dbReference>
<dbReference type="PANTHER" id="PTHR46400">
    <property type="entry name" value="RING/U-BOX SUPERFAMILY PROTEIN"/>
    <property type="match status" value="1"/>
</dbReference>
<dbReference type="Proteomes" id="UP000321393">
    <property type="component" value="Unassembled WGS sequence"/>
</dbReference>
<protein>
    <submittedName>
        <fullName evidence="1">E3 ubiquitin ligase BIG BROTHER-like isoform X1</fullName>
    </submittedName>
</protein>
<reference evidence="1 2" key="1">
    <citation type="submission" date="2019-08" db="EMBL/GenBank/DDBJ databases">
        <title>Draft genome sequences of two oriental melons (Cucumis melo L. var makuwa).</title>
        <authorList>
            <person name="Kwon S.-Y."/>
        </authorList>
    </citation>
    <scope>NUCLEOTIDE SEQUENCE [LARGE SCALE GENOMIC DNA]</scope>
    <source>
        <strain evidence="2">cv. SW 3</strain>
        <tissue evidence="1">Leaf</tissue>
    </source>
</reference>
<evidence type="ECO:0000313" key="2">
    <source>
        <dbReference type="Proteomes" id="UP000321393"/>
    </source>
</evidence>
<dbReference type="GO" id="GO:0016567">
    <property type="term" value="P:protein ubiquitination"/>
    <property type="evidence" value="ECO:0007669"/>
    <property type="project" value="InterPro"/>
</dbReference>
<evidence type="ECO:0000313" key="1">
    <source>
        <dbReference type="EMBL" id="KAA0041404.1"/>
    </source>
</evidence>
<name>A0A5A7TD90_CUCMM</name>
<gene>
    <name evidence="1" type="ORF">E6C27_scaffold206G00510</name>
</gene>
<dbReference type="GO" id="GO:0031624">
    <property type="term" value="F:ubiquitin conjugating enzyme binding"/>
    <property type="evidence" value="ECO:0007669"/>
    <property type="project" value="TreeGrafter"/>
</dbReference>
<dbReference type="OrthoDB" id="9984778at2759"/>